<name>A0ACB8A1Z3_9AGAM</name>
<organism evidence="1 2">
    <name type="scientific">Hygrophoropsis aurantiaca</name>
    <dbReference type="NCBI Taxonomy" id="72124"/>
    <lineage>
        <taxon>Eukaryota</taxon>
        <taxon>Fungi</taxon>
        <taxon>Dikarya</taxon>
        <taxon>Basidiomycota</taxon>
        <taxon>Agaricomycotina</taxon>
        <taxon>Agaricomycetes</taxon>
        <taxon>Agaricomycetidae</taxon>
        <taxon>Boletales</taxon>
        <taxon>Coniophorineae</taxon>
        <taxon>Hygrophoropsidaceae</taxon>
        <taxon>Hygrophoropsis</taxon>
    </lineage>
</organism>
<evidence type="ECO:0000313" key="2">
    <source>
        <dbReference type="Proteomes" id="UP000790377"/>
    </source>
</evidence>
<sequence length="225" mass="25300">MTTTIARTPGKFVNSKLKWTTDVLAQVLTLYMEKKELLDQSQLEEFGSLHKQYVATQHRLDEKLSIWDLRSNDLSEHVQRCRQLLNNIQDAWVENAKAAARRNAPVNNQEASRSDSASPPKRPTMTRGQAANGSNRFSKKPSEKLLNRFRELERLDSQHCEELKRKHVTPNTATPSSSAEMMDGRGNQVINGFADCPTLNNGSGTGNSGARKQFIVNGVPQDFDF</sequence>
<evidence type="ECO:0000313" key="1">
    <source>
        <dbReference type="EMBL" id="KAH7907464.1"/>
    </source>
</evidence>
<dbReference type="EMBL" id="MU267902">
    <property type="protein sequence ID" value="KAH7907464.1"/>
    <property type="molecule type" value="Genomic_DNA"/>
</dbReference>
<accession>A0ACB8A1Z3</accession>
<comment type="caution">
    <text evidence="1">The sequence shown here is derived from an EMBL/GenBank/DDBJ whole genome shotgun (WGS) entry which is preliminary data.</text>
</comment>
<gene>
    <name evidence="1" type="ORF">BJ138DRAFT_1160075</name>
</gene>
<reference evidence="1" key="1">
    <citation type="journal article" date="2021" name="New Phytol.">
        <title>Evolutionary innovations through gain and loss of genes in the ectomycorrhizal Boletales.</title>
        <authorList>
            <person name="Wu G."/>
            <person name="Miyauchi S."/>
            <person name="Morin E."/>
            <person name="Kuo A."/>
            <person name="Drula E."/>
            <person name="Varga T."/>
            <person name="Kohler A."/>
            <person name="Feng B."/>
            <person name="Cao Y."/>
            <person name="Lipzen A."/>
            <person name="Daum C."/>
            <person name="Hundley H."/>
            <person name="Pangilinan J."/>
            <person name="Johnson J."/>
            <person name="Barry K."/>
            <person name="LaButti K."/>
            <person name="Ng V."/>
            <person name="Ahrendt S."/>
            <person name="Min B."/>
            <person name="Choi I.G."/>
            <person name="Park H."/>
            <person name="Plett J.M."/>
            <person name="Magnuson J."/>
            <person name="Spatafora J.W."/>
            <person name="Nagy L.G."/>
            <person name="Henrissat B."/>
            <person name="Grigoriev I.V."/>
            <person name="Yang Z.L."/>
            <person name="Xu J."/>
            <person name="Martin F.M."/>
        </authorList>
    </citation>
    <scope>NUCLEOTIDE SEQUENCE</scope>
    <source>
        <strain evidence="1">ATCC 28755</strain>
    </source>
</reference>
<dbReference type="Proteomes" id="UP000790377">
    <property type="component" value="Unassembled WGS sequence"/>
</dbReference>
<proteinExistence type="predicted"/>
<protein>
    <submittedName>
        <fullName evidence="1">Uncharacterized protein</fullName>
    </submittedName>
</protein>
<keyword evidence="2" id="KW-1185">Reference proteome</keyword>